<dbReference type="RefSeq" id="WP_379980454.1">
    <property type="nucleotide sequence ID" value="NZ_JBHUMO010000033.1"/>
</dbReference>
<evidence type="ECO:0000313" key="1">
    <source>
        <dbReference type="EMBL" id="MFD2728750.1"/>
    </source>
</evidence>
<gene>
    <name evidence="1" type="ORF">ACFSR0_04815</name>
</gene>
<sequence length="54" mass="6163">MKNKEGIELVIEYAKENAQVVSDEPEDEGYLVRSEREEPVNYVSYVLKPDTVGC</sequence>
<comment type="caution">
    <text evidence="1">The sequence shown here is derived from an EMBL/GenBank/DDBJ whole genome shotgun (WGS) entry which is preliminary data.</text>
</comment>
<organism evidence="1 2">
    <name type="scientific">Enterococcus camelliae</name>
    <dbReference type="NCBI Taxonomy" id="453959"/>
    <lineage>
        <taxon>Bacteria</taxon>
        <taxon>Bacillati</taxon>
        <taxon>Bacillota</taxon>
        <taxon>Bacilli</taxon>
        <taxon>Lactobacillales</taxon>
        <taxon>Enterococcaceae</taxon>
        <taxon>Enterococcus</taxon>
    </lineage>
</organism>
<keyword evidence="2" id="KW-1185">Reference proteome</keyword>
<proteinExistence type="predicted"/>
<reference evidence="2" key="1">
    <citation type="journal article" date="2019" name="Int. J. Syst. Evol. Microbiol.">
        <title>The Global Catalogue of Microorganisms (GCM) 10K type strain sequencing project: providing services to taxonomists for standard genome sequencing and annotation.</title>
        <authorList>
            <consortium name="The Broad Institute Genomics Platform"/>
            <consortium name="The Broad Institute Genome Sequencing Center for Infectious Disease"/>
            <person name="Wu L."/>
            <person name="Ma J."/>
        </authorList>
    </citation>
    <scope>NUCLEOTIDE SEQUENCE [LARGE SCALE GENOMIC DNA]</scope>
    <source>
        <strain evidence="2">TISTR 932</strain>
    </source>
</reference>
<accession>A0ABW5TJK4</accession>
<dbReference type="Proteomes" id="UP001597427">
    <property type="component" value="Unassembled WGS sequence"/>
</dbReference>
<protein>
    <submittedName>
        <fullName evidence="1">Uncharacterized protein</fullName>
    </submittedName>
</protein>
<name>A0ABW5TJK4_9ENTE</name>
<evidence type="ECO:0000313" key="2">
    <source>
        <dbReference type="Proteomes" id="UP001597427"/>
    </source>
</evidence>
<dbReference type="EMBL" id="JBHUMO010000033">
    <property type="protein sequence ID" value="MFD2728750.1"/>
    <property type="molecule type" value="Genomic_DNA"/>
</dbReference>